<proteinExistence type="predicted"/>
<feature type="non-terminal residue" evidence="1">
    <location>
        <position position="1"/>
    </location>
</feature>
<reference evidence="1" key="1">
    <citation type="submission" date="2018-05" db="EMBL/GenBank/DDBJ databases">
        <authorList>
            <person name="Lanie J.A."/>
            <person name="Ng W.-L."/>
            <person name="Kazmierczak K.M."/>
            <person name="Andrzejewski T.M."/>
            <person name="Davidsen T.M."/>
            <person name="Wayne K.J."/>
            <person name="Tettelin H."/>
            <person name="Glass J.I."/>
            <person name="Rusch D."/>
            <person name="Podicherti R."/>
            <person name="Tsui H.-C.T."/>
            <person name="Winkler M.E."/>
        </authorList>
    </citation>
    <scope>NUCLEOTIDE SEQUENCE</scope>
</reference>
<organism evidence="1">
    <name type="scientific">marine metagenome</name>
    <dbReference type="NCBI Taxonomy" id="408172"/>
    <lineage>
        <taxon>unclassified sequences</taxon>
        <taxon>metagenomes</taxon>
        <taxon>ecological metagenomes</taxon>
    </lineage>
</organism>
<protein>
    <submittedName>
        <fullName evidence="1">Uncharacterized protein</fullName>
    </submittedName>
</protein>
<gene>
    <name evidence="1" type="ORF">METZ01_LOCUS490503</name>
</gene>
<name>A0A383D035_9ZZZZ</name>
<dbReference type="EMBL" id="UINC01213048">
    <property type="protein sequence ID" value="SVE37649.1"/>
    <property type="molecule type" value="Genomic_DNA"/>
</dbReference>
<accession>A0A383D035</accession>
<dbReference type="AlphaFoldDB" id="A0A383D035"/>
<sequence>IRYPDEKSGCHICYPMAILSDWGR</sequence>
<evidence type="ECO:0000313" key="1">
    <source>
        <dbReference type="EMBL" id="SVE37649.1"/>
    </source>
</evidence>